<evidence type="ECO:0000313" key="2">
    <source>
        <dbReference type="Proteomes" id="UP000004095"/>
    </source>
</evidence>
<accession>A1ZL40</accession>
<dbReference type="InterPro" id="IPR021314">
    <property type="entry name" value="DUF2911"/>
</dbReference>
<dbReference type="EMBL" id="AAWS01000013">
    <property type="protein sequence ID" value="EAY29006.1"/>
    <property type="molecule type" value="Genomic_DNA"/>
</dbReference>
<dbReference type="Pfam" id="PF11138">
    <property type="entry name" value="DUF2911"/>
    <property type="match status" value="1"/>
</dbReference>
<gene>
    <name evidence="1" type="ORF">M23134_00160</name>
</gene>
<sequence length="170" mass="19192">MKNLQRFAILLVVIITNLSIVYAQGMKRVSPAATTKGTINGTKVEIKYSQPAVKGRKIWGGLVAYNKVWRTGANEATTFEISKDVKIQGKTLAKGKYALFTIPGSKEWTIIFNKKAKQWGAYDYNKAKDALRVKATSQKSSTNQERLTFKIEGNQVKMRWEKLVLTFKVK</sequence>
<reference evidence="1 2" key="1">
    <citation type="submission" date="2007-01" db="EMBL/GenBank/DDBJ databases">
        <authorList>
            <person name="Haygood M."/>
            <person name="Podell S."/>
            <person name="Anderson C."/>
            <person name="Hopkinson B."/>
            <person name="Roe K."/>
            <person name="Barbeau K."/>
            <person name="Gaasterland T."/>
            <person name="Ferriera S."/>
            <person name="Johnson J."/>
            <person name="Kravitz S."/>
            <person name="Beeson K."/>
            <person name="Sutton G."/>
            <person name="Rogers Y.-H."/>
            <person name="Friedman R."/>
            <person name="Frazier M."/>
            <person name="Venter J.C."/>
        </authorList>
    </citation>
    <scope>NUCLEOTIDE SEQUENCE [LARGE SCALE GENOMIC DNA]</scope>
    <source>
        <strain evidence="1 2">ATCC 23134</strain>
    </source>
</reference>
<dbReference type="Proteomes" id="UP000004095">
    <property type="component" value="Unassembled WGS sequence"/>
</dbReference>
<dbReference type="eggNOG" id="COG4319">
    <property type="taxonomic scope" value="Bacteria"/>
</dbReference>
<protein>
    <recommendedName>
        <fullName evidence="3">DUF2911 domain-containing protein</fullName>
    </recommendedName>
</protein>
<evidence type="ECO:0000313" key="1">
    <source>
        <dbReference type="EMBL" id="EAY29006.1"/>
    </source>
</evidence>
<dbReference type="RefSeq" id="WP_002697217.1">
    <property type="nucleotide sequence ID" value="NZ_AAWS01000013.1"/>
</dbReference>
<comment type="caution">
    <text evidence="1">The sequence shown here is derived from an EMBL/GenBank/DDBJ whole genome shotgun (WGS) entry which is preliminary data.</text>
</comment>
<evidence type="ECO:0008006" key="3">
    <source>
        <dbReference type="Google" id="ProtNLM"/>
    </source>
</evidence>
<dbReference type="OrthoDB" id="978542at2"/>
<keyword evidence="2" id="KW-1185">Reference proteome</keyword>
<organism evidence="1 2">
    <name type="scientific">Microscilla marina ATCC 23134</name>
    <dbReference type="NCBI Taxonomy" id="313606"/>
    <lineage>
        <taxon>Bacteria</taxon>
        <taxon>Pseudomonadati</taxon>
        <taxon>Bacteroidota</taxon>
        <taxon>Cytophagia</taxon>
        <taxon>Cytophagales</taxon>
        <taxon>Microscillaceae</taxon>
        <taxon>Microscilla</taxon>
    </lineage>
</organism>
<name>A1ZL40_MICM2</name>
<dbReference type="AlphaFoldDB" id="A1ZL40"/>
<proteinExistence type="predicted"/>